<evidence type="ECO:0000256" key="3">
    <source>
        <dbReference type="ARBA" id="ARBA00012856"/>
    </source>
</evidence>
<dbReference type="InterPro" id="IPR012259">
    <property type="entry name" value="DHFR"/>
</dbReference>
<dbReference type="OrthoDB" id="9804315at2"/>
<dbReference type="InterPro" id="IPR017925">
    <property type="entry name" value="DHFR_CS"/>
</dbReference>
<dbReference type="PROSITE" id="PS00075">
    <property type="entry name" value="DHFR_1"/>
    <property type="match status" value="1"/>
</dbReference>
<evidence type="ECO:0000256" key="6">
    <source>
        <dbReference type="ARBA" id="ARBA00023002"/>
    </source>
</evidence>
<comment type="function">
    <text evidence="7 8">Key enzyme in folate metabolism. Catalyzes an essential reaction for de novo glycine and purine synthesis, and for DNA precursor synthesis.</text>
</comment>
<dbReference type="Gene3D" id="3.40.430.10">
    <property type="entry name" value="Dihydrofolate Reductase, subunit A"/>
    <property type="match status" value="1"/>
</dbReference>
<dbReference type="Pfam" id="PF00186">
    <property type="entry name" value="DHFR_1"/>
    <property type="match status" value="1"/>
</dbReference>
<proteinExistence type="inferred from homology"/>
<comment type="catalytic activity">
    <reaction evidence="8">
        <text>(6S)-5,6,7,8-tetrahydrofolate + NADP(+) = 7,8-dihydrofolate + NADPH + H(+)</text>
        <dbReference type="Rhea" id="RHEA:15009"/>
        <dbReference type="ChEBI" id="CHEBI:15378"/>
        <dbReference type="ChEBI" id="CHEBI:57451"/>
        <dbReference type="ChEBI" id="CHEBI:57453"/>
        <dbReference type="ChEBI" id="CHEBI:57783"/>
        <dbReference type="ChEBI" id="CHEBI:58349"/>
        <dbReference type="EC" id="1.5.1.3"/>
    </reaction>
</comment>
<dbReference type="GO" id="GO:0005829">
    <property type="term" value="C:cytosol"/>
    <property type="evidence" value="ECO:0007669"/>
    <property type="project" value="TreeGrafter"/>
</dbReference>
<organism evidence="11 12">
    <name type="scientific">Urbifossiella limnaea</name>
    <dbReference type="NCBI Taxonomy" id="2528023"/>
    <lineage>
        <taxon>Bacteria</taxon>
        <taxon>Pseudomonadati</taxon>
        <taxon>Planctomycetota</taxon>
        <taxon>Planctomycetia</taxon>
        <taxon>Gemmatales</taxon>
        <taxon>Gemmataceae</taxon>
        <taxon>Urbifossiella</taxon>
    </lineage>
</organism>
<dbReference type="KEGG" id="uli:ETAA1_08040"/>
<dbReference type="GO" id="GO:0046655">
    <property type="term" value="P:folic acid metabolic process"/>
    <property type="evidence" value="ECO:0007669"/>
    <property type="project" value="TreeGrafter"/>
</dbReference>
<keyword evidence="6 8" id="KW-0560">Oxidoreductase</keyword>
<evidence type="ECO:0000259" key="10">
    <source>
        <dbReference type="PROSITE" id="PS51330"/>
    </source>
</evidence>
<evidence type="ECO:0000256" key="9">
    <source>
        <dbReference type="RuleBase" id="RU004474"/>
    </source>
</evidence>
<dbReference type="SUPFAM" id="SSF53597">
    <property type="entry name" value="Dihydrofolate reductase-like"/>
    <property type="match status" value="1"/>
</dbReference>
<dbReference type="InterPro" id="IPR001796">
    <property type="entry name" value="DHFR_dom"/>
</dbReference>
<dbReference type="GO" id="GO:0006730">
    <property type="term" value="P:one-carbon metabolic process"/>
    <property type="evidence" value="ECO:0007669"/>
    <property type="project" value="UniProtKB-KW"/>
</dbReference>
<dbReference type="EC" id="1.5.1.3" evidence="3 8"/>
<evidence type="ECO:0000256" key="4">
    <source>
        <dbReference type="ARBA" id="ARBA00022563"/>
    </source>
</evidence>
<dbReference type="PANTHER" id="PTHR48069:SF3">
    <property type="entry name" value="DIHYDROFOLATE REDUCTASE"/>
    <property type="match status" value="1"/>
</dbReference>
<dbReference type="AlphaFoldDB" id="A0A517XN26"/>
<dbReference type="PROSITE" id="PS51330">
    <property type="entry name" value="DHFR_2"/>
    <property type="match status" value="1"/>
</dbReference>
<evidence type="ECO:0000256" key="1">
    <source>
        <dbReference type="ARBA" id="ARBA00004903"/>
    </source>
</evidence>
<keyword evidence="5 8" id="KW-0521">NADP</keyword>
<evidence type="ECO:0000256" key="7">
    <source>
        <dbReference type="ARBA" id="ARBA00025067"/>
    </source>
</evidence>
<dbReference type="GO" id="GO:0046452">
    <property type="term" value="P:dihydrofolate metabolic process"/>
    <property type="evidence" value="ECO:0007669"/>
    <property type="project" value="TreeGrafter"/>
</dbReference>
<dbReference type="EMBL" id="CP036273">
    <property type="protein sequence ID" value="QDU18908.1"/>
    <property type="molecule type" value="Genomic_DNA"/>
</dbReference>
<keyword evidence="12" id="KW-1185">Reference proteome</keyword>
<dbReference type="GO" id="GO:0004146">
    <property type="term" value="F:dihydrofolate reductase activity"/>
    <property type="evidence" value="ECO:0007669"/>
    <property type="project" value="UniProtKB-EC"/>
</dbReference>
<comment type="similarity">
    <text evidence="2 8 9">Belongs to the dihydrofolate reductase family.</text>
</comment>
<evidence type="ECO:0000256" key="5">
    <source>
        <dbReference type="ARBA" id="ARBA00022857"/>
    </source>
</evidence>
<evidence type="ECO:0000313" key="12">
    <source>
        <dbReference type="Proteomes" id="UP000319576"/>
    </source>
</evidence>
<dbReference type="Proteomes" id="UP000319576">
    <property type="component" value="Chromosome"/>
</dbReference>
<name>A0A517XN26_9BACT</name>
<dbReference type="PIRSF" id="PIRSF000194">
    <property type="entry name" value="DHFR"/>
    <property type="match status" value="1"/>
</dbReference>
<dbReference type="RefSeq" id="WP_145234513.1">
    <property type="nucleotide sequence ID" value="NZ_CP036273.1"/>
</dbReference>
<dbReference type="PANTHER" id="PTHR48069">
    <property type="entry name" value="DIHYDROFOLATE REDUCTASE"/>
    <property type="match status" value="1"/>
</dbReference>
<feature type="domain" description="DHFR" evidence="10">
    <location>
        <begin position="2"/>
        <end position="164"/>
    </location>
</feature>
<dbReference type="UniPathway" id="UPA00077">
    <property type="reaction ID" value="UER00158"/>
</dbReference>
<comment type="pathway">
    <text evidence="1 8">Cofactor biosynthesis; tetrahydrofolate biosynthesis; 5,6,7,8-tetrahydrofolate from 7,8-dihydrofolate: step 1/1.</text>
</comment>
<keyword evidence="4 8" id="KW-0554">One-carbon metabolism</keyword>
<reference evidence="11 12" key="1">
    <citation type="submission" date="2019-02" db="EMBL/GenBank/DDBJ databases">
        <title>Deep-cultivation of Planctomycetes and their phenomic and genomic characterization uncovers novel biology.</title>
        <authorList>
            <person name="Wiegand S."/>
            <person name="Jogler M."/>
            <person name="Boedeker C."/>
            <person name="Pinto D."/>
            <person name="Vollmers J."/>
            <person name="Rivas-Marin E."/>
            <person name="Kohn T."/>
            <person name="Peeters S.H."/>
            <person name="Heuer A."/>
            <person name="Rast P."/>
            <person name="Oberbeckmann S."/>
            <person name="Bunk B."/>
            <person name="Jeske O."/>
            <person name="Meyerdierks A."/>
            <person name="Storesund J.E."/>
            <person name="Kallscheuer N."/>
            <person name="Luecker S."/>
            <person name="Lage O.M."/>
            <person name="Pohl T."/>
            <person name="Merkel B.J."/>
            <person name="Hornburger P."/>
            <person name="Mueller R.-W."/>
            <person name="Bruemmer F."/>
            <person name="Labrenz M."/>
            <person name="Spormann A.M."/>
            <person name="Op den Camp H."/>
            <person name="Overmann J."/>
            <person name="Amann R."/>
            <person name="Jetten M.S.M."/>
            <person name="Mascher T."/>
            <person name="Medema M.H."/>
            <person name="Devos D.P."/>
            <person name="Kaster A.-K."/>
            <person name="Ovreas L."/>
            <person name="Rohde M."/>
            <person name="Galperin M.Y."/>
            <person name="Jogler C."/>
        </authorList>
    </citation>
    <scope>NUCLEOTIDE SEQUENCE [LARGE SCALE GENOMIC DNA]</scope>
    <source>
        <strain evidence="11 12">ETA_A1</strain>
    </source>
</reference>
<dbReference type="InterPro" id="IPR024072">
    <property type="entry name" value="DHFR-like_dom_sf"/>
</dbReference>
<accession>A0A517XN26</accession>
<evidence type="ECO:0000256" key="8">
    <source>
        <dbReference type="PIRNR" id="PIRNR000194"/>
    </source>
</evidence>
<dbReference type="GO" id="GO:0046654">
    <property type="term" value="P:tetrahydrofolate biosynthetic process"/>
    <property type="evidence" value="ECO:0007669"/>
    <property type="project" value="UniProtKB-UniPathway"/>
</dbReference>
<evidence type="ECO:0000313" key="11">
    <source>
        <dbReference type="EMBL" id="QDU18908.1"/>
    </source>
</evidence>
<dbReference type="GO" id="GO:0050661">
    <property type="term" value="F:NADP binding"/>
    <property type="evidence" value="ECO:0007669"/>
    <property type="project" value="InterPro"/>
</dbReference>
<sequence>MRLALIAALGRNHVIGTETGLPWHLPRDLKHFRALTLGKPIILGRTTFEQIGRPLPDRPNLVLTRRPDFAPAGVHVVRSAADALELAASFGAEEAVVIGGGEVYREFLPLADRLYLTVVDGEFAGTTRFPVDLLDRLAFAVTNVQRHPADERNAHAVTFWQLDRAAGGAAPSAVLGLA</sequence>
<gene>
    <name evidence="11" type="primary">dhfrIII</name>
    <name evidence="11" type="ORF">ETAA1_08040</name>
</gene>
<dbReference type="PRINTS" id="PR00070">
    <property type="entry name" value="DHFR"/>
</dbReference>
<evidence type="ECO:0000256" key="2">
    <source>
        <dbReference type="ARBA" id="ARBA00009539"/>
    </source>
</evidence>
<dbReference type="CDD" id="cd00209">
    <property type="entry name" value="DHFR"/>
    <property type="match status" value="1"/>
</dbReference>
<protein>
    <recommendedName>
        <fullName evidence="3 8">Dihydrofolate reductase</fullName>
        <ecNumber evidence="3 8">1.5.1.3</ecNumber>
    </recommendedName>
</protein>